<reference evidence="2 3" key="1">
    <citation type="journal article" date="2014" name="Agronomy (Basel)">
        <title>A Draft Genome Sequence for Ensete ventricosum, the Drought-Tolerant Tree Against Hunger.</title>
        <authorList>
            <person name="Harrison J."/>
            <person name="Moore K.A."/>
            <person name="Paszkiewicz K."/>
            <person name="Jones T."/>
            <person name="Grant M."/>
            <person name="Ambacheew D."/>
            <person name="Muzemil S."/>
            <person name="Studholme D.J."/>
        </authorList>
    </citation>
    <scope>NUCLEOTIDE SEQUENCE [LARGE SCALE GENOMIC DNA]</scope>
</reference>
<evidence type="ECO:0000313" key="2">
    <source>
        <dbReference type="EMBL" id="RRT66475.1"/>
    </source>
</evidence>
<dbReference type="AlphaFoldDB" id="A0A426ZRF2"/>
<comment type="caution">
    <text evidence="2">The sequence shown here is derived from an EMBL/GenBank/DDBJ whole genome shotgun (WGS) entry which is preliminary data.</text>
</comment>
<evidence type="ECO:0000313" key="3">
    <source>
        <dbReference type="Proteomes" id="UP000287651"/>
    </source>
</evidence>
<evidence type="ECO:0000256" key="1">
    <source>
        <dbReference type="SAM" id="MobiDB-lite"/>
    </source>
</evidence>
<sequence>MLQRASQYVATESLVAGKREDHKKPQGDKPQGQASRTPRRRDMPELPAPRPLSIPLNSTRTDDPEITFGDGDDAYPDYDDALVISAQIANARVKRVMVDTGRFTGDSISPAGKVVLLVTIGEELRSKILLVSFIVVALPSAYNAIIGRPTLNKLRVVVSTYHRIMKFLTRAGVGEV</sequence>
<dbReference type="Proteomes" id="UP000287651">
    <property type="component" value="Unassembled WGS sequence"/>
</dbReference>
<protein>
    <submittedName>
        <fullName evidence="2">Uncharacterized protein</fullName>
    </submittedName>
</protein>
<dbReference type="PANTHER" id="PTHR33240">
    <property type="entry name" value="OS08G0508500 PROTEIN"/>
    <property type="match status" value="1"/>
</dbReference>
<gene>
    <name evidence="2" type="ORF">B296_00014700</name>
</gene>
<organism evidence="2 3">
    <name type="scientific">Ensete ventricosum</name>
    <name type="common">Abyssinian banana</name>
    <name type="synonym">Musa ensete</name>
    <dbReference type="NCBI Taxonomy" id="4639"/>
    <lineage>
        <taxon>Eukaryota</taxon>
        <taxon>Viridiplantae</taxon>
        <taxon>Streptophyta</taxon>
        <taxon>Embryophyta</taxon>
        <taxon>Tracheophyta</taxon>
        <taxon>Spermatophyta</taxon>
        <taxon>Magnoliopsida</taxon>
        <taxon>Liliopsida</taxon>
        <taxon>Zingiberales</taxon>
        <taxon>Musaceae</taxon>
        <taxon>Ensete</taxon>
    </lineage>
</organism>
<dbReference type="EMBL" id="AMZH03005403">
    <property type="protein sequence ID" value="RRT66475.1"/>
    <property type="molecule type" value="Genomic_DNA"/>
</dbReference>
<name>A0A426ZRF2_ENSVE</name>
<proteinExistence type="predicted"/>
<accession>A0A426ZRF2</accession>
<dbReference type="PANTHER" id="PTHR33240:SF8">
    <property type="entry name" value="OS03G0439900 PROTEIN"/>
    <property type="match status" value="1"/>
</dbReference>
<feature type="region of interest" description="Disordered" evidence="1">
    <location>
        <begin position="1"/>
        <end position="65"/>
    </location>
</feature>
<feature type="compositionally biased region" description="Polar residues" evidence="1">
    <location>
        <begin position="1"/>
        <end position="10"/>
    </location>
</feature>
<feature type="compositionally biased region" description="Basic and acidic residues" evidence="1">
    <location>
        <begin position="17"/>
        <end position="27"/>
    </location>
</feature>